<dbReference type="EMBL" id="MT143803">
    <property type="protein sequence ID" value="QJB02732.1"/>
    <property type="molecule type" value="Genomic_DNA"/>
</dbReference>
<name>A0A6M3MD91_9ZZZZ</name>
<protein>
    <submittedName>
        <fullName evidence="1">Uncharacterized protein</fullName>
    </submittedName>
</protein>
<sequence length="73" mass="8498">MSRRVTITIPDEHYDWLETVMKRRGWENVQDAIRSLIGDNFRMDKKTGAGKVDEPVFLKMTEVEKENSGVQIT</sequence>
<proteinExistence type="predicted"/>
<reference evidence="1" key="1">
    <citation type="submission" date="2020-03" db="EMBL/GenBank/DDBJ databases">
        <title>The deep terrestrial virosphere.</title>
        <authorList>
            <person name="Holmfeldt K."/>
            <person name="Nilsson E."/>
            <person name="Simone D."/>
            <person name="Lopez-Fernandez M."/>
            <person name="Wu X."/>
            <person name="de Brujin I."/>
            <person name="Lundin D."/>
            <person name="Andersson A."/>
            <person name="Bertilsson S."/>
            <person name="Dopson M."/>
        </authorList>
    </citation>
    <scope>NUCLEOTIDE SEQUENCE</scope>
    <source>
        <strain evidence="1">MM171B01089</strain>
    </source>
</reference>
<evidence type="ECO:0000313" key="1">
    <source>
        <dbReference type="EMBL" id="QJB02732.1"/>
    </source>
</evidence>
<organism evidence="1">
    <name type="scientific">viral metagenome</name>
    <dbReference type="NCBI Taxonomy" id="1070528"/>
    <lineage>
        <taxon>unclassified sequences</taxon>
        <taxon>metagenomes</taxon>
        <taxon>organismal metagenomes</taxon>
    </lineage>
</organism>
<dbReference type="AlphaFoldDB" id="A0A6M3MD91"/>
<dbReference type="GO" id="GO:0006355">
    <property type="term" value="P:regulation of DNA-templated transcription"/>
    <property type="evidence" value="ECO:0007669"/>
    <property type="project" value="InterPro"/>
</dbReference>
<dbReference type="InterPro" id="IPR010985">
    <property type="entry name" value="Ribbon_hlx_hlx"/>
</dbReference>
<gene>
    <name evidence="1" type="ORF">MM171B01089_0017</name>
</gene>
<accession>A0A6M3MD91</accession>
<dbReference type="SUPFAM" id="SSF47598">
    <property type="entry name" value="Ribbon-helix-helix"/>
    <property type="match status" value="1"/>
</dbReference>